<dbReference type="Proteomes" id="UP000591131">
    <property type="component" value="Unassembled WGS sequence"/>
</dbReference>
<dbReference type="AlphaFoldDB" id="A0A7J6LBC9"/>
<accession>A0A7J6LBC9</accession>
<name>A0A7J6LBC9_PERCH</name>
<evidence type="ECO:0000313" key="2">
    <source>
        <dbReference type="EMBL" id="KAF4656555.1"/>
    </source>
</evidence>
<protein>
    <submittedName>
        <fullName evidence="2">Uncharacterized protein</fullName>
    </submittedName>
</protein>
<comment type="caution">
    <text evidence="2">The sequence shown here is derived from an EMBL/GenBank/DDBJ whole genome shotgun (WGS) entry which is preliminary data.</text>
</comment>
<reference evidence="2 3" key="1">
    <citation type="submission" date="2020-04" db="EMBL/GenBank/DDBJ databases">
        <title>Perkinsus chesapeaki whole genome sequence.</title>
        <authorList>
            <person name="Bogema D.R."/>
        </authorList>
    </citation>
    <scope>NUCLEOTIDE SEQUENCE [LARGE SCALE GENOMIC DNA]</scope>
    <source>
        <strain evidence="2">ATCC PRA-425</strain>
    </source>
</reference>
<sequence>MGVVGSIKRLLVLFVWVTTTWLVTINLTGCPHCPFYDGVYNGSRLGVHYQVELVHQDFNHFTANLTFTQVTGISLTCKNCAFDFYSTQYSCYKCGGEIDCLLRLLAYGNMAPGDYLNMYVEDLCGTYYMAGAVGPTVELYNAP</sequence>
<feature type="signal peptide" evidence="1">
    <location>
        <begin position="1"/>
        <end position="22"/>
    </location>
</feature>
<feature type="chain" id="PRO_5029687740" evidence="1">
    <location>
        <begin position="23"/>
        <end position="143"/>
    </location>
</feature>
<proteinExistence type="predicted"/>
<gene>
    <name evidence="2" type="ORF">FOL47_008877</name>
</gene>
<keyword evidence="3" id="KW-1185">Reference proteome</keyword>
<keyword evidence="1" id="KW-0732">Signal</keyword>
<evidence type="ECO:0000313" key="3">
    <source>
        <dbReference type="Proteomes" id="UP000591131"/>
    </source>
</evidence>
<evidence type="ECO:0000256" key="1">
    <source>
        <dbReference type="SAM" id="SignalP"/>
    </source>
</evidence>
<organism evidence="2 3">
    <name type="scientific">Perkinsus chesapeaki</name>
    <name type="common">Clam parasite</name>
    <name type="synonym">Perkinsus andrewsi</name>
    <dbReference type="NCBI Taxonomy" id="330153"/>
    <lineage>
        <taxon>Eukaryota</taxon>
        <taxon>Sar</taxon>
        <taxon>Alveolata</taxon>
        <taxon>Perkinsozoa</taxon>
        <taxon>Perkinsea</taxon>
        <taxon>Perkinsida</taxon>
        <taxon>Perkinsidae</taxon>
        <taxon>Perkinsus</taxon>
    </lineage>
</organism>
<dbReference type="EMBL" id="JAAPAO010000590">
    <property type="protein sequence ID" value="KAF4656555.1"/>
    <property type="molecule type" value="Genomic_DNA"/>
</dbReference>